<organism evidence="4 5">
    <name type="scientific">Fomitopsis schrenkii</name>
    <name type="common">Brown rot fungus</name>
    <dbReference type="NCBI Taxonomy" id="2126942"/>
    <lineage>
        <taxon>Eukaryota</taxon>
        <taxon>Fungi</taxon>
        <taxon>Dikarya</taxon>
        <taxon>Basidiomycota</taxon>
        <taxon>Agaricomycotina</taxon>
        <taxon>Agaricomycetes</taxon>
        <taxon>Polyporales</taxon>
        <taxon>Fomitopsis</taxon>
    </lineage>
</organism>
<dbReference type="GO" id="GO:0000723">
    <property type="term" value="P:telomere maintenance"/>
    <property type="evidence" value="ECO:0007669"/>
    <property type="project" value="InterPro"/>
</dbReference>
<comment type="similarity">
    <text evidence="1">Belongs to the helicase family.</text>
</comment>
<dbReference type="Proteomes" id="UP000015241">
    <property type="component" value="Unassembled WGS sequence"/>
</dbReference>
<dbReference type="Gene3D" id="3.40.50.300">
    <property type="entry name" value="P-loop containing nucleotide triphosphate hydrolases"/>
    <property type="match status" value="1"/>
</dbReference>
<keyword evidence="1" id="KW-0067">ATP-binding</keyword>
<dbReference type="PANTHER" id="PTHR47642">
    <property type="entry name" value="ATP-DEPENDENT DNA HELICASE"/>
    <property type="match status" value="1"/>
</dbReference>
<evidence type="ECO:0000256" key="2">
    <source>
        <dbReference type="SAM" id="MobiDB-lite"/>
    </source>
</evidence>
<keyword evidence="5" id="KW-1185">Reference proteome</keyword>
<proteinExistence type="inferred from homology"/>
<dbReference type="InParanoid" id="S8ELQ9"/>
<accession>S8ELQ9</accession>
<dbReference type="PANTHER" id="PTHR47642:SF5">
    <property type="entry name" value="ATP-DEPENDENT DNA HELICASE"/>
    <property type="match status" value="1"/>
</dbReference>
<dbReference type="InterPro" id="IPR010285">
    <property type="entry name" value="DNA_helicase_pif1-like_DEAD"/>
</dbReference>
<name>S8ELQ9_FOMSC</name>
<evidence type="ECO:0000256" key="1">
    <source>
        <dbReference type="RuleBase" id="RU363044"/>
    </source>
</evidence>
<dbReference type="eggNOG" id="KOG0987">
    <property type="taxonomic scope" value="Eukaryota"/>
</dbReference>
<dbReference type="GO" id="GO:0043139">
    <property type="term" value="F:5'-3' DNA helicase activity"/>
    <property type="evidence" value="ECO:0007669"/>
    <property type="project" value="UniProtKB-EC"/>
</dbReference>
<feature type="non-terminal residue" evidence="4">
    <location>
        <position position="1"/>
    </location>
</feature>
<sequence length="522" mass="59219">AARLVIVKIVNALSAMQQIGGPTACAYLLGNPDHYTDQTFKSFYWTSYISYVASTVTTLATDSEENERQSEDDSEHILIGMEEQRVVPYYRVNDYIYRPSRFENMSLYQYLCTTVVRKYKQPDTDTNNPDLGTDQAGSPSRSAYQFQEQHPLRRTHAVFEVCEGTEYVLNFIGPPLPRRDVGDRETYCRAMLVLFSPNGWRVGDDILRPHSLWEMAFSATSFLPEHTIVMNNMNILYECLDARDDYSALRRQQEQFDKLLDPSEYASSHLVDRDTTADQYASQILPSMDTSISDAYINDLLDDPDGSPLGAYLTNLKCKADAFGTAIRRVYGSYQMREHSDSTFDDMSFPNMPPQSWSNMVQGAKENIIRARQNRTVRMTEPTDVSNQCDSLSQVVVPNDAFLVTNECFARAMEQYRNVMPRSLQDSTLLLMHNITSQFTLNDEQLLAFGLIARHLHHHEKKPLRMYLGGIGGTGKSTVVRAVCTLLTSRGERYRFLVLAPTGSAACNVDGQTYHSALGLRR</sequence>
<comment type="catalytic activity">
    <reaction evidence="1">
        <text>ATP + H2O = ADP + phosphate + H(+)</text>
        <dbReference type="Rhea" id="RHEA:13065"/>
        <dbReference type="ChEBI" id="CHEBI:15377"/>
        <dbReference type="ChEBI" id="CHEBI:15378"/>
        <dbReference type="ChEBI" id="CHEBI:30616"/>
        <dbReference type="ChEBI" id="CHEBI:43474"/>
        <dbReference type="ChEBI" id="CHEBI:456216"/>
        <dbReference type="EC" id="5.6.2.3"/>
    </reaction>
</comment>
<dbReference type="EMBL" id="KE504124">
    <property type="protein sequence ID" value="EPT05108.1"/>
    <property type="molecule type" value="Genomic_DNA"/>
</dbReference>
<evidence type="ECO:0000313" key="5">
    <source>
        <dbReference type="Proteomes" id="UP000015241"/>
    </source>
</evidence>
<feature type="non-terminal residue" evidence="4">
    <location>
        <position position="522"/>
    </location>
</feature>
<keyword evidence="1" id="KW-0227">DNA damage</keyword>
<dbReference type="SUPFAM" id="SSF52540">
    <property type="entry name" value="P-loop containing nucleoside triphosphate hydrolases"/>
    <property type="match status" value="1"/>
</dbReference>
<evidence type="ECO:0000259" key="3">
    <source>
        <dbReference type="Pfam" id="PF05970"/>
    </source>
</evidence>
<dbReference type="GO" id="GO:0006281">
    <property type="term" value="P:DNA repair"/>
    <property type="evidence" value="ECO:0007669"/>
    <property type="project" value="UniProtKB-KW"/>
</dbReference>
<keyword evidence="1" id="KW-0233">DNA recombination</keyword>
<dbReference type="AlphaFoldDB" id="S8ELQ9"/>
<feature type="region of interest" description="Disordered" evidence="2">
    <location>
        <begin position="121"/>
        <end position="141"/>
    </location>
</feature>
<dbReference type="GO" id="GO:0005524">
    <property type="term" value="F:ATP binding"/>
    <property type="evidence" value="ECO:0007669"/>
    <property type="project" value="UniProtKB-KW"/>
</dbReference>
<dbReference type="GO" id="GO:0016887">
    <property type="term" value="F:ATP hydrolysis activity"/>
    <property type="evidence" value="ECO:0007669"/>
    <property type="project" value="RHEA"/>
</dbReference>
<protein>
    <recommendedName>
        <fullName evidence="1">ATP-dependent DNA helicase</fullName>
        <ecNumber evidence="1">5.6.2.3</ecNumber>
    </recommendedName>
</protein>
<dbReference type="InterPro" id="IPR051055">
    <property type="entry name" value="PIF1_helicase"/>
</dbReference>
<dbReference type="STRING" id="743788.S8ELQ9"/>
<dbReference type="GO" id="GO:0006310">
    <property type="term" value="P:DNA recombination"/>
    <property type="evidence" value="ECO:0007669"/>
    <property type="project" value="UniProtKB-KW"/>
</dbReference>
<dbReference type="InterPro" id="IPR027417">
    <property type="entry name" value="P-loop_NTPase"/>
</dbReference>
<gene>
    <name evidence="4" type="ORF">FOMPIDRAFT_1107743</name>
</gene>
<feature type="domain" description="DNA helicase Pif1-like DEAD-box helicase" evidence="3">
    <location>
        <begin position="441"/>
        <end position="519"/>
    </location>
</feature>
<dbReference type="OrthoDB" id="432234at2759"/>
<keyword evidence="1" id="KW-0547">Nucleotide-binding</keyword>
<dbReference type="HOGENOM" id="CLU_029862_0_0_1"/>
<keyword evidence="1" id="KW-0378">Hydrolase</keyword>
<keyword evidence="1" id="KW-0234">DNA repair</keyword>
<comment type="cofactor">
    <cofactor evidence="1">
        <name>Mg(2+)</name>
        <dbReference type="ChEBI" id="CHEBI:18420"/>
    </cofactor>
</comment>
<keyword evidence="1" id="KW-0347">Helicase</keyword>
<evidence type="ECO:0000313" key="4">
    <source>
        <dbReference type="EMBL" id="EPT05108.1"/>
    </source>
</evidence>
<feature type="compositionally biased region" description="Polar residues" evidence="2">
    <location>
        <begin position="124"/>
        <end position="141"/>
    </location>
</feature>
<dbReference type="Pfam" id="PF05970">
    <property type="entry name" value="PIF1"/>
    <property type="match status" value="1"/>
</dbReference>
<dbReference type="EC" id="5.6.2.3" evidence="1"/>
<reference evidence="4 5" key="1">
    <citation type="journal article" date="2012" name="Science">
        <title>The Paleozoic origin of enzymatic lignin decomposition reconstructed from 31 fungal genomes.</title>
        <authorList>
            <person name="Floudas D."/>
            <person name="Binder M."/>
            <person name="Riley R."/>
            <person name="Barry K."/>
            <person name="Blanchette R.A."/>
            <person name="Henrissat B."/>
            <person name="Martinez A.T."/>
            <person name="Otillar R."/>
            <person name="Spatafora J.W."/>
            <person name="Yadav J.S."/>
            <person name="Aerts A."/>
            <person name="Benoit I."/>
            <person name="Boyd A."/>
            <person name="Carlson A."/>
            <person name="Copeland A."/>
            <person name="Coutinho P.M."/>
            <person name="de Vries R.P."/>
            <person name="Ferreira P."/>
            <person name="Findley K."/>
            <person name="Foster B."/>
            <person name="Gaskell J."/>
            <person name="Glotzer D."/>
            <person name="Gorecki P."/>
            <person name="Heitman J."/>
            <person name="Hesse C."/>
            <person name="Hori C."/>
            <person name="Igarashi K."/>
            <person name="Jurgens J.A."/>
            <person name="Kallen N."/>
            <person name="Kersten P."/>
            <person name="Kohler A."/>
            <person name="Kuees U."/>
            <person name="Kumar T.K.A."/>
            <person name="Kuo A."/>
            <person name="LaButti K."/>
            <person name="Larrondo L.F."/>
            <person name="Lindquist E."/>
            <person name="Ling A."/>
            <person name="Lombard V."/>
            <person name="Lucas S."/>
            <person name="Lundell T."/>
            <person name="Martin R."/>
            <person name="McLaughlin D.J."/>
            <person name="Morgenstern I."/>
            <person name="Morin E."/>
            <person name="Murat C."/>
            <person name="Nagy L.G."/>
            <person name="Nolan M."/>
            <person name="Ohm R.A."/>
            <person name="Patyshakuliyeva A."/>
            <person name="Rokas A."/>
            <person name="Ruiz-Duenas F.J."/>
            <person name="Sabat G."/>
            <person name="Salamov A."/>
            <person name="Samejima M."/>
            <person name="Schmutz J."/>
            <person name="Slot J.C."/>
            <person name="St John F."/>
            <person name="Stenlid J."/>
            <person name="Sun H."/>
            <person name="Sun S."/>
            <person name="Syed K."/>
            <person name="Tsang A."/>
            <person name="Wiebenga A."/>
            <person name="Young D."/>
            <person name="Pisabarro A."/>
            <person name="Eastwood D.C."/>
            <person name="Martin F."/>
            <person name="Cullen D."/>
            <person name="Grigoriev I.V."/>
            <person name="Hibbett D.S."/>
        </authorList>
    </citation>
    <scope>NUCLEOTIDE SEQUENCE</scope>
    <source>
        <strain evidence="5">FP-58527</strain>
    </source>
</reference>